<organism evidence="3 4">
    <name type="scientific">Tenacibaculum lutimaris</name>
    <dbReference type="NCBI Taxonomy" id="285258"/>
    <lineage>
        <taxon>Bacteria</taxon>
        <taxon>Pseudomonadati</taxon>
        <taxon>Bacteroidota</taxon>
        <taxon>Flavobacteriia</taxon>
        <taxon>Flavobacteriales</taxon>
        <taxon>Flavobacteriaceae</taxon>
        <taxon>Tenacibaculum</taxon>
    </lineage>
</organism>
<name>A0A420E2A5_9FLAO</name>
<protein>
    <recommendedName>
        <fullName evidence="5">Lipoprotein</fullName>
    </recommendedName>
</protein>
<feature type="region of interest" description="Disordered" evidence="1">
    <location>
        <begin position="191"/>
        <end position="218"/>
    </location>
</feature>
<feature type="chain" id="PRO_5019235050" description="Lipoprotein" evidence="2">
    <location>
        <begin position="23"/>
        <end position="218"/>
    </location>
</feature>
<keyword evidence="4" id="KW-1185">Reference proteome</keyword>
<dbReference type="AlphaFoldDB" id="A0A420E2A5"/>
<feature type="signal peptide" evidence="2">
    <location>
        <begin position="1"/>
        <end position="22"/>
    </location>
</feature>
<gene>
    <name evidence="3" type="ORF">C8N26_0871</name>
</gene>
<dbReference type="PROSITE" id="PS51257">
    <property type="entry name" value="PROKAR_LIPOPROTEIN"/>
    <property type="match status" value="1"/>
</dbReference>
<dbReference type="EMBL" id="RAQM01000007">
    <property type="protein sequence ID" value="RKF04208.1"/>
    <property type="molecule type" value="Genomic_DNA"/>
</dbReference>
<dbReference type="Proteomes" id="UP000285780">
    <property type="component" value="Unassembled WGS sequence"/>
</dbReference>
<evidence type="ECO:0000256" key="1">
    <source>
        <dbReference type="SAM" id="MobiDB-lite"/>
    </source>
</evidence>
<evidence type="ECO:0008006" key="5">
    <source>
        <dbReference type="Google" id="ProtNLM"/>
    </source>
</evidence>
<keyword evidence="2" id="KW-0732">Signal</keyword>
<evidence type="ECO:0000313" key="3">
    <source>
        <dbReference type="EMBL" id="RKF04208.1"/>
    </source>
</evidence>
<accession>A0A420E2A5</accession>
<reference evidence="3 4" key="1">
    <citation type="submission" date="2018-09" db="EMBL/GenBank/DDBJ databases">
        <title>Genomic Encyclopedia of Archaeal and Bacterial Type Strains, Phase II (KMG-II): from individual species to whole genera.</title>
        <authorList>
            <person name="Goeker M."/>
        </authorList>
    </citation>
    <scope>NUCLEOTIDE SEQUENCE [LARGE SCALE GENOMIC DNA]</scope>
    <source>
        <strain evidence="3 4">DSM 16505</strain>
    </source>
</reference>
<evidence type="ECO:0000256" key="2">
    <source>
        <dbReference type="SAM" id="SignalP"/>
    </source>
</evidence>
<dbReference type="RefSeq" id="WP_120186210.1">
    <property type="nucleotide sequence ID" value="NZ_RAQM01000007.1"/>
</dbReference>
<proteinExistence type="predicted"/>
<comment type="caution">
    <text evidence="3">The sequence shown here is derived from an EMBL/GenBank/DDBJ whole genome shotgun (WGS) entry which is preliminary data.</text>
</comment>
<evidence type="ECO:0000313" key="4">
    <source>
        <dbReference type="Proteomes" id="UP000285780"/>
    </source>
</evidence>
<sequence length="218" mass="24746">MKKTNLLQLMFVALLMSFIASCDNANQKCDCDDWQSQVPEGTFCYVDKGRPSNMLKYNEIVNMLESYDKTRKEVLEKSLGFEDTRVNSYPIQQLKDYLGYIENLCAQKEIPLTGINIISTAYPENYSGSKTAGYQTLIFMPTTTIDGEEFVTFDPLKSKKGVPVTFKSILAKRGYNWSYDNSRISKEEQKAGVLNFNPIQEDSEDSSGANRLKPTPPY</sequence>